<dbReference type="AlphaFoldDB" id="A0AAN6JQN3"/>
<evidence type="ECO:0000313" key="3">
    <source>
        <dbReference type="Proteomes" id="UP001176517"/>
    </source>
</evidence>
<accession>A0AAN6JQN3</accession>
<evidence type="ECO:0000313" key="2">
    <source>
        <dbReference type="EMBL" id="KAK0543430.1"/>
    </source>
</evidence>
<comment type="caution">
    <text evidence="2">The sequence shown here is derived from an EMBL/GenBank/DDBJ whole genome shotgun (WGS) entry which is preliminary data.</text>
</comment>
<evidence type="ECO:0000256" key="1">
    <source>
        <dbReference type="SAM" id="MobiDB-lite"/>
    </source>
</evidence>
<gene>
    <name evidence="2" type="ORF">OC846_006413</name>
</gene>
<proteinExistence type="predicted"/>
<protein>
    <submittedName>
        <fullName evidence="2">Uncharacterized protein</fullName>
    </submittedName>
</protein>
<reference evidence="2" key="1">
    <citation type="journal article" date="2023" name="PhytoFront">
        <title>Draft Genome Resources of Seven Strains of Tilletia horrida, Causal Agent of Kernel Smut of Rice.</title>
        <authorList>
            <person name="Khanal S."/>
            <person name="Antony Babu S."/>
            <person name="Zhou X.G."/>
        </authorList>
    </citation>
    <scope>NUCLEOTIDE SEQUENCE</scope>
    <source>
        <strain evidence="2">TX6</strain>
    </source>
</reference>
<feature type="compositionally biased region" description="Polar residues" evidence="1">
    <location>
        <begin position="1"/>
        <end position="12"/>
    </location>
</feature>
<name>A0AAN6JQN3_9BASI</name>
<keyword evidence="3" id="KW-1185">Reference proteome</keyword>
<dbReference type="Proteomes" id="UP001176517">
    <property type="component" value="Unassembled WGS sequence"/>
</dbReference>
<organism evidence="2 3">
    <name type="scientific">Tilletia horrida</name>
    <dbReference type="NCBI Taxonomy" id="155126"/>
    <lineage>
        <taxon>Eukaryota</taxon>
        <taxon>Fungi</taxon>
        <taxon>Dikarya</taxon>
        <taxon>Basidiomycota</taxon>
        <taxon>Ustilaginomycotina</taxon>
        <taxon>Exobasidiomycetes</taxon>
        <taxon>Tilletiales</taxon>
        <taxon>Tilletiaceae</taxon>
        <taxon>Tilletia</taxon>
    </lineage>
</organism>
<dbReference type="EMBL" id="JAPDMZ010000362">
    <property type="protein sequence ID" value="KAK0543430.1"/>
    <property type="molecule type" value="Genomic_DNA"/>
</dbReference>
<sequence>MSGNPTRSNSKTGPVKQIKPETVKIGHNPSKPNATRQVEVGDVIRFPKRTLQHTQNFEYIRFFSKNGEGLQLKERSFRTVKADYKYWAFTFKDESMEEHRGTIYVQGNQPEVWNAFWKKVKSGGEGQDYDTVVVDNDFQYGQNKNGEMRFLVFHNKKTMPFQHRFVSGKSWRFMKAIYKHGAVNLDEVYGFVDEMMSTVAEDIIDVAKEAAGGALTFLPMAYHGLMIANKVFSIKTRLLATVGDYLKDFQRGEPKWFDHNEVAVAYDDKVEVDIKKATPLEVGDAESSKVYILLNVTNPAPGRNPDGFMLVEQAKLQSLKTELLRTNGKIVVGGRFYFDRLYSDPPQRLIVYGSEGSLYPQVRVQ</sequence>
<feature type="region of interest" description="Disordered" evidence="1">
    <location>
        <begin position="1"/>
        <end position="34"/>
    </location>
</feature>